<dbReference type="InterPro" id="IPR036047">
    <property type="entry name" value="F-box-like_dom_sf"/>
</dbReference>
<dbReference type="OrthoDB" id="591557at2759"/>
<sequence>MSSNRNPVTVMANLPIEVITEILSRLPVESLVRLRTTCKWWRSLIDATHFILFHLSKSHTSLILRHRSHLYSVDLKSLEKPLELTHPLMCYNNNIKVLGSCNGLVCISNIADDIALWNPSLRRHRILPADRFHRPESSLFAARVHGFGFDDASNDYKLVSITYFVDLHKRTFDSQVQLYTLKSDAWKDLPSMPYALCCAHTMGVFVAGALHWVVTRKLQPDQPDLVVAFDLARELFLEVPLPATVNGNFDMQLSLLGGCLCVVENREDEFDVWVMRVYGSRDSWMKLFSITHRDEMSVRKLKSVRPLVLDGDRVLFEVNRSKLCWYDLKSDDVSCVKIPGMGSSIEGTVCMRSLIPLTLLNLHDESERHEKNTKKRMEGEPKCSGSEYFNIKKNDDTGRVDAASRRKCAICRLVCNKLICS</sequence>
<evidence type="ECO:0000259" key="1">
    <source>
        <dbReference type="PROSITE" id="PS50181"/>
    </source>
</evidence>
<dbReference type="SMART" id="SM00256">
    <property type="entry name" value="FBOX"/>
    <property type="match status" value="1"/>
</dbReference>
<dbReference type="NCBIfam" id="TIGR01640">
    <property type="entry name" value="F_box_assoc_1"/>
    <property type="match status" value="1"/>
</dbReference>
<dbReference type="InterPro" id="IPR001810">
    <property type="entry name" value="F-box_dom"/>
</dbReference>
<dbReference type="InterPro" id="IPR006527">
    <property type="entry name" value="F-box-assoc_dom_typ1"/>
</dbReference>
<dbReference type="PROSITE" id="PS50181">
    <property type="entry name" value="FBOX"/>
    <property type="match status" value="1"/>
</dbReference>
<dbReference type="EMBL" id="QJKJ01006318">
    <property type="protein sequence ID" value="RDX87143.1"/>
    <property type="molecule type" value="Genomic_DNA"/>
</dbReference>
<feature type="domain" description="F-box" evidence="1">
    <location>
        <begin position="8"/>
        <end position="55"/>
    </location>
</feature>
<keyword evidence="3" id="KW-1185">Reference proteome</keyword>
<organism evidence="2 3">
    <name type="scientific">Mucuna pruriens</name>
    <name type="common">Velvet bean</name>
    <name type="synonym">Dolichos pruriens</name>
    <dbReference type="NCBI Taxonomy" id="157652"/>
    <lineage>
        <taxon>Eukaryota</taxon>
        <taxon>Viridiplantae</taxon>
        <taxon>Streptophyta</taxon>
        <taxon>Embryophyta</taxon>
        <taxon>Tracheophyta</taxon>
        <taxon>Spermatophyta</taxon>
        <taxon>Magnoliopsida</taxon>
        <taxon>eudicotyledons</taxon>
        <taxon>Gunneridae</taxon>
        <taxon>Pentapetalae</taxon>
        <taxon>rosids</taxon>
        <taxon>fabids</taxon>
        <taxon>Fabales</taxon>
        <taxon>Fabaceae</taxon>
        <taxon>Papilionoideae</taxon>
        <taxon>50 kb inversion clade</taxon>
        <taxon>NPAAA clade</taxon>
        <taxon>indigoferoid/millettioid clade</taxon>
        <taxon>Phaseoleae</taxon>
        <taxon>Mucuna</taxon>
    </lineage>
</organism>
<accession>A0A371G9V5</accession>
<protein>
    <submittedName>
        <fullName evidence="2">F-box protein CPR30</fullName>
    </submittedName>
</protein>
<dbReference type="Pfam" id="PF07734">
    <property type="entry name" value="FBA_1"/>
    <property type="match status" value="1"/>
</dbReference>
<evidence type="ECO:0000313" key="2">
    <source>
        <dbReference type="EMBL" id="RDX87143.1"/>
    </source>
</evidence>
<reference evidence="2" key="1">
    <citation type="submission" date="2018-05" db="EMBL/GenBank/DDBJ databases">
        <title>Draft genome of Mucuna pruriens seed.</title>
        <authorList>
            <person name="Nnadi N.E."/>
            <person name="Vos R."/>
            <person name="Hasami M.H."/>
            <person name="Devisetty U.K."/>
            <person name="Aguiy J.C."/>
        </authorList>
    </citation>
    <scope>NUCLEOTIDE SEQUENCE [LARGE SCALE GENOMIC DNA]</scope>
    <source>
        <strain evidence="2">JCA_2017</strain>
    </source>
</reference>
<dbReference type="InterPro" id="IPR050796">
    <property type="entry name" value="SCF_F-box_component"/>
</dbReference>
<dbReference type="Proteomes" id="UP000257109">
    <property type="component" value="Unassembled WGS sequence"/>
</dbReference>
<dbReference type="InterPro" id="IPR017451">
    <property type="entry name" value="F-box-assoc_interact_dom"/>
</dbReference>
<gene>
    <name evidence="2" type="primary">CPR30</name>
    <name evidence="2" type="ORF">CR513_31424</name>
</gene>
<comment type="caution">
    <text evidence="2">The sequence shown here is derived from an EMBL/GenBank/DDBJ whole genome shotgun (WGS) entry which is preliminary data.</text>
</comment>
<dbReference type="STRING" id="157652.A0A371G9V5"/>
<dbReference type="PANTHER" id="PTHR31672">
    <property type="entry name" value="BNACNNG10540D PROTEIN"/>
    <property type="match status" value="1"/>
</dbReference>
<dbReference type="CDD" id="cd22157">
    <property type="entry name" value="F-box_AtFBW1-like"/>
    <property type="match status" value="1"/>
</dbReference>
<dbReference type="PANTHER" id="PTHR31672:SF13">
    <property type="entry name" value="F-BOX PROTEIN CPR30-LIKE"/>
    <property type="match status" value="1"/>
</dbReference>
<dbReference type="AlphaFoldDB" id="A0A371G9V5"/>
<dbReference type="Pfam" id="PF12937">
    <property type="entry name" value="F-box-like"/>
    <property type="match status" value="1"/>
</dbReference>
<name>A0A371G9V5_MUCPR</name>
<dbReference type="SUPFAM" id="SSF81383">
    <property type="entry name" value="F-box domain"/>
    <property type="match status" value="1"/>
</dbReference>
<dbReference type="Gene3D" id="1.20.1280.50">
    <property type="match status" value="1"/>
</dbReference>
<evidence type="ECO:0000313" key="3">
    <source>
        <dbReference type="Proteomes" id="UP000257109"/>
    </source>
</evidence>
<feature type="non-terminal residue" evidence="2">
    <location>
        <position position="1"/>
    </location>
</feature>
<proteinExistence type="predicted"/>